<dbReference type="Proteomes" id="UP000683310">
    <property type="component" value="Chromosome"/>
</dbReference>
<dbReference type="InterPro" id="IPR011990">
    <property type="entry name" value="TPR-like_helical_dom_sf"/>
</dbReference>
<accession>A0ABX8CLU5</accession>
<dbReference type="EMBL" id="CP074371">
    <property type="protein sequence ID" value="QVI20928.1"/>
    <property type="molecule type" value="Genomic_DNA"/>
</dbReference>
<proteinExistence type="predicted"/>
<evidence type="ECO:0008006" key="3">
    <source>
        <dbReference type="Google" id="ProtNLM"/>
    </source>
</evidence>
<dbReference type="Gene3D" id="1.25.40.10">
    <property type="entry name" value="Tetratricopeptide repeat domain"/>
    <property type="match status" value="1"/>
</dbReference>
<protein>
    <recommendedName>
        <fullName evidence="3">Sel1 repeat family protein</fullName>
    </recommendedName>
</protein>
<gene>
    <name evidence="1" type="ORF">KHQ06_33425</name>
</gene>
<sequence>MFNLALLHEQRGDLSNAETWYRRAADTGFVLALFPLANLMHGRGNVEEAWRWWGRARAVGDPRALAWFRIP</sequence>
<name>A0ABX8CLU5_9NOCA</name>
<keyword evidence="2" id="KW-1185">Reference proteome</keyword>
<evidence type="ECO:0000313" key="1">
    <source>
        <dbReference type="EMBL" id="QVI20928.1"/>
    </source>
</evidence>
<evidence type="ECO:0000313" key="2">
    <source>
        <dbReference type="Proteomes" id="UP000683310"/>
    </source>
</evidence>
<organism evidence="1 2">
    <name type="scientific">Nocardia tengchongensis</name>
    <dbReference type="NCBI Taxonomy" id="2055889"/>
    <lineage>
        <taxon>Bacteria</taxon>
        <taxon>Bacillati</taxon>
        <taxon>Actinomycetota</taxon>
        <taxon>Actinomycetes</taxon>
        <taxon>Mycobacteriales</taxon>
        <taxon>Nocardiaceae</taxon>
        <taxon>Nocardia</taxon>
    </lineage>
</organism>
<reference evidence="1 2" key="1">
    <citation type="submission" date="2021-04" db="EMBL/GenBank/DDBJ databases">
        <title>Nocardia tengchongensis.</title>
        <authorList>
            <person name="Zhuang k."/>
            <person name="Ran Y."/>
            <person name="Li W."/>
        </authorList>
    </citation>
    <scope>NUCLEOTIDE SEQUENCE [LARGE SCALE GENOMIC DNA]</scope>
    <source>
        <strain evidence="1 2">CFH S0057</strain>
    </source>
</reference>
<dbReference type="SUPFAM" id="SSF81901">
    <property type="entry name" value="HCP-like"/>
    <property type="match status" value="1"/>
</dbReference>